<name>A0A3L6D6W0_MAIZE</name>
<organism evidence="2 3">
    <name type="scientific">Zea mays</name>
    <name type="common">Maize</name>
    <dbReference type="NCBI Taxonomy" id="4577"/>
    <lineage>
        <taxon>Eukaryota</taxon>
        <taxon>Viridiplantae</taxon>
        <taxon>Streptophyta</taxon>
        <taxon>Embryophyta</taxon>
        <taxon>Tracheophyta</taxon>
        <taxon>Spermatophyta</taxon>
        <taxon>Magnoliopsida</taxon>
        <taxon>Liliopsida</taxon>
        <taxon>Poales</taxon>
        <taxon>Poaceae</taxon>
        <taxon>PACMAD clade</taxon>
        <taxon>Panicoideae</taxon>
        <taxon>Andropogonodae</taxon>
        <taxon>Andropogoneae</taxon>
        <taxon>Tripsacinae</taxon>
        <taxon>Zea</taxon>
    </lineage>
</organism>
<feature type="region of interest" description="Disordered" evidence="1">
    <location>
        <begin position="69"/>
        <end position="89"/>
    </location>
</feature>
<accession>A0A3L6D6W0</accession>
<dbReference type="Proteomes" id="UP000251960">
    <property type="component" value="Unassembled WGS sequence"/>
</dbReference>
<proteinExistence type="predicted"/>
<sequence length="242" mass="25992">MVAPLSRALLHACAPFGSLRRALRCCAPWSSSSSCFFSSAPSSAPSSLQKLPAMAPAGRMWIPLPRRSSRLLSSSPRPTTERTSRLDTTARARPCSPFCLLPWRLPCRAPKPSQPSSSPPLHLPRSRFPDLLFAWLAARSSSFSARRPFPPVAVPSARSVLPGTRSYAPIARLAHGHRPSSSPCVRGPLPELPARLLRSAGGQSLLLAARAFLCSAMAARRRSSFAASRFLPAGHSSKSLPL</sequence>
<evidence type="ECO:0000256" key="1">
    <source>
        <dbReference type="SAM" id="MobiDB-lite"/>
    </source>
</evidence>
<feature type="compositionally biased region" description="Low complexity" evidence="1">
    <location>
        <begin position="69"/>
        <end position="78"/>
    </location>
</feature>
<evidence type="ECO:0000313" key="2">
    <source>
        <dbReference type="EMBL" id="PWZ04315.1"/>
    </source>
</evidence>
<dbReference type="PROSITE" id="PS51257">
    <property type="entry name" value="PROKAR_LIPOPROTEIN"/>
    <property type="match status" value="1"/>
</dbReference>
<protein>
    <submittedName>
        <fullName evidence="2">Uncharacterized protein</fullName>
    </submittedName>
</protein>
<gene>
    <name evidence="2" type="ORF">Zm00014a_033117</name>
</gene>
<reference evidence="2 3" key="1">
    <citation type="journal article" date="2018" name="Nat. Genet.">
        <title>Extensive intraspecific gene order and gene structural variations between Mo17 and other maize genomes.</title>
        <authorList>
            <person name="Sun S."/>
            <person name="Zhou Y."/>
            <person name="Chen J."/>
            <person name="Shi J."/>
            <person name="Zhao H."/>
            <person name="Zhao H."/>
            <person name="Song W."/>
            <person name="Zhang M."/>
            <person name="Cui Y."/>
            <person name="Dong X."/>
            <person name="Liu H."/>
            <person name="Ma X."/>
            <person name="Jiao Y."/>
            <person name="Wang B."/>
            <person name="Wei X."/>
            <person name="Stein J.C."/>
            <person name="Glaubitz J.C."/>
            <person name="Lu F."/>
            <person name="Yu G."/>
            <person name="Liang C."/>
            <person name="Fengler K."/>
            <person name="Li B."/>
            <person name="Rafalski A."/>
            <person name="Schnable P.S."/>
            <person name="Ware D.H."/>
            <person name="Buckler E.S."/>
            <person name="Lai J."/>
        </authorList>
    </citation>
    <scope>NUCLEOTIDE SEQUENCE [LARGE SCALE GENOMIC DNA]</scope>
    <source>
        <strain evidence="3">cv. Missouri 17</strain>
        <tissue evidence="2">Seedling</tissue>
    </source>
</reference>
<feature type="compositionally biased region" description="Basic and acidic residues" evidence="1">
    <location>
        <begin position="79"/>
        <end position="89"/>
    </location>
</feature>
<dbReference type="EMBL" id="NCVQ01000514">
    <property type="protein sequence ID" value="PWZ04315.1"/>
    <property type="molecule type" value="Genomic_DNA"/>
</dbReference>
<comment type="caution">
    <text evidence="2">The sequence shown here is derived from an EMBL/GenBank/DDBJ whole genome shotgun (WGS) entry which is preliminary data.</text>
</comment>
<evidence type="ECO:0000313" key="3">
    <source>
        <dbReference type="Proteomes" id="UP000251960"/>
    </source>
</evidence>
<dbReference type="AlphaFoldDB" id="A0A3L6D6W0"/>